<evidence type="ECO:0000256" key="1">
    <source>
        <dbReference type="ARBA" id="ARBA00005986"/>
    </source>
</evidence>
<dbReference type="EMBL" id="QUQM01000002">
    <property type="protein sequence ID" value="KAA8652808.1"/>
    <property type="molecule type" value="Genomic_DNA"/>
</dbReference>
<dbReference type="GeneID" id="54324415"/>
<evidence type="ECO:0000313" key="2">
    <source>
        <dbReference type="EMBL" id="KAA8652808.1"/>
    </source>
</evidence>
<dbReference type="OrthoDB" id="4892971at2759"/>
<sequence length="104" mass="12005">MTYTTQVMYPNEPDTEFNDTYYLETHMPLVERNWKKYGLISWFIKKYTAAFDGSEPKYSIATTMEWESAESFQAALKGPESPEIFKDIPNFTNKQPITLGGSSL</sequence>
<dbReference type="RefSeq" id="XP_033432169.1">
    <property type="nucleotide sequence ID" value="XM_033566412.1"/>
</dbReference>
<accession>A0A4S3J5E3</accession>
<dbReference type="Proteomes" id="UP000324241">
    <property type="component" value="Unassembled WGS sequence"/>
</dbReference>
<reference evidence="3 4" key="1">
    <citation type="submission" date="2019-03" db="EMBL/GenBank/DDBJ databases">
        <title>The genome sequence of a newly discovered highly antifungal drug resistant Aspergillus species, Aspergillus tanneri NIH 1004.</title>
        <authorList>
            <person name="Mounaud S."/>
            <person name="Singh I."/>
            <person name="Joardar V."/>
            <person name="Pakala S."/>
            <person name="Pakala S."/>
            <person name="Venepally P."/>
            <person name="Hoover J."/>
            <person name="Nierman W."/>
            <person name="Chung J."/>
            <person name="Losada L."/>
        </authorList>
    </citation>
    <scope>NUCLEOTIDE SEQUENCE [LARGE SCALE GENOMIC DNA]</scope>
    <source>
        <strain evidence="3 4">NIH1004</strain>
    </source>
</reference>
<gene>
    <name evidence="2" type="ORF">ATNIH1004_001713</name>
    <name evidence="3" type="ORF">EYZ11_010403</name>
</gene>
<dbReference type="InterPro" id="IPR009799">
    <property type="entry name" value="EthD_dom"/>
</dbReference>
<protein>
    <recommendedName>
        <fullName evidence="6">EthD domain-containing protein</fullName>
    </recommendedName>
</protein>
<dbReference type="EMBL" id="SOSA01000556">
    <property type="protein sequence ID" value="THC90136.1"/>
    <property type="molecule type" value="Genomic_DNA"/>
</dbReference>
<dbReference type="Proteomes" id="UP000308092">
    <property type="component" value="Unassembled WGS sequence"/>
</dbReference>
<dbReference type="InterPro" id="IPR011008">
    <property type="entry name" value="Dimeric_a/b-barrel"/>
</dbReference>
<organism evidence="3 4">
    <name type="scientific">Aspergillus tanneri</name>
    <dbReference type="NCBI Taxonomy" id="1220188"/>
    <lineage>
        <taxon>Eukaryota</taxon>
        <taxon>Fungi</taxon>
        <taxon>Dikarya</taxon>
        <taxon>Ascomycota</taxon>
        <taxon>Pezizomycotina</taxon>
        <taxon>Eurotiomycetes</taxon>
        <taxon>Eurotiomycetidae</taxon>
        <taxon>Eurotiales</taxon>
        <taxon>Aspergillaceae</taxon>
        <taxon>Aspergillus</taxon>
        <taxon>Aspergillus subgen. Circumdati</taxon>
    </lineage>
</organism>
<dbReference type="VEuPathDB" id="FungiDB:EYZ11_010403"/>
<dbReference type="GO" id="GO:0016491">
    <property type="term" value="F:oxidoreductase activity"/>
    <property type="evidence" value="ECO:0007669"/>
    <property type="project" value="InterPro"/>
</dbReference>
<reference evidence="2 5" key="2">
    <citation type="submission" date="2019-08" db="EMBL/GenBank/DDBJ databases">
        <title>The genome sequence of a newly discovered highly antifungal drug resistant Aspergillus species, Aspergillus tanneri NIH 1004.</title>
        <authorList>
            <person name="Mounaud S."/>
            <person name="Singh I."/>
            <person name="Joardar V."/>
            <person name="Pakala S."/>
            <person name="Pakala S."/>
            <person name="Venepally P."/>
            <person name="Chung J.K."/>
            <person name="Losada L."/>
            <person name="Nierman W.C."/>
        </authorList>
    </citation>
    <scope>NUCLEOTIDE SEQUENCE [LARGE SCALE GENOMIC DNA]</scope>
    <source>
        <strain evidence="2 5">NIH1004</strain>
    </source>
</reference>
<evidence type="ECO:0000313" key="4">
    <source>
        <dbReference type="Proteomes" id="UP000308092"/>
    </source>
</evidence>
<dbReference type="Gene3D" id="3.30.70.100">
    <property type="match status" value="1"/>
</dbReference>
<evidence type="ECO:0000313" key="5">
    <source>
        <dbReference type="Proteomes" id="UP000324241"/>
    </source>
</evidence>
<evidence type="ECO:0000313" key="3">
    <source>
        <dbReference type="EMBL" id="THC90136.1"/>
    </source>
</evidence>
<dbReference type="STRING" id="1220188.A0A4S3J5E3"/>
<dbReference type="NCBIfam" id="TIGR02118">
    <property type="entry name" value="EthD family reductase"/>
    <property type="match status" value="1"/>
</dbReference>
<dbReference type="PANTHER" id="PTHR40260:SF2">
    <property type="entry name" value="BLR8190 PROTEIN"/>
    <property type="match status" value="1"/>
</dbReference>
<dbReference type="SUPFAM" id="SSF54909">
    <property type="entry name" value="Dimeric alpha+beta barrel"/>
    <property type="match status" value="1"/>
</dbReference>
<name>A0A4S3J5E3_9EURO</name>
<dbReference type="AlphaFoldDB" id="A0A4S3J5E3"/>
<comment type="similarity">
    <text evidence="1">Belongs to the tpcK family.</text>
</comment>
<evidence type="ECO:0008006" key="6">
    <source>
        <dbReference type="Google" id="ProtNLM"/>
    </source>
</evidence>
<dbReference type="PANTHER" id="PTHR40260">
    <property type="entry name" value="BLR8190 PROTEIN"/>
    <property type="match status" value="1"/>
</dbReference>
<proteinExistence type="inferred from homology"/>
<keyword evidence="4" id="KW-1185">Reference proteome</keyword>
<comment type="caution">
    <text evidence="3">The sequence shown here is derived from an EMBL/GenBank/DDBJ whole genome shotgun (WGS) entry which is preliminary data.</text>
</comment>